<evidence type="ECO:0000313" key="2">
    <source>
        <dbReference type="Proteomes" id="UP001608902"/>
    </source>
</evidence>
<proteinExistence type="predicted"/>
<dbReference type="PANTHER" id="PTHR31562">
    <property type="entry name" value="PROTEIN CBG18972"/>
    <property type="match status" value="1"/>
</dbReference>
<dbReference type="Proteomes" id="UP001608902">
    <property type="component" value="Unassembled WGS sequence"/>
</dbReference>
<gene>
    <name evidence="1" type="ORF">AB6A40_004246</name>
</gene>
<name>A0ABD6ELE6_9BILA</name>
<sequence length="211" mass="24822">MVSLYRRVHPRESIVFGYIINSAVTLKEFSYLQSVMMDLMRPQRPAERKICDGLLRIATSWDDAYVYEACARMVMRNMSFDGGKILIYKKGGSWCRDGWLLYSRWCPNDFFFHGWQIRSRTGHELYEQSLLLHTFKDSSCQPQNFLCAWQYNESFMDSCGNIEAGLKDYIDSNDKRFNKAMIEVQKFAINYSYNSDFFSSFSAPWHETIIA</sequence>
<organism evidence="1 2">
    <name type="scientific">Gnathostoma spinigerum</name>
    <dbReference type="NCBI Taxonomy" id="75299"/>
    <lineage>
        <taxon>Eukaryota</taxon>
        <taxon>Metazoa</taxon>
        <taxon>Ecdysozoa</taxon>
        <taxon>Nematoda</taxon>
        <taxon>Chromadorea</taxon>
        <taxon>Rhabditida</taxon>
        <taxon>Spirurina</taxon>
        <taxon>Gnathostomatomorpha</taxon>
        <taxon>Gnathostomatoidea</taxon>
        <taxon>Gnathostomatidae</taxon>
        <taxon>Gnathostoma</taxon>
    </lineage>
</organism>
<keyword evidence="2" id="KW-1185">Reference proteome</keyword>
<evidence type="ECO:0000313" key="1">
    <source>
        <dbReference type="EMBL" id="MFH4977537.1"/>
    </source>
</evidence>
<comment type="caution">
    <text evidence="1">The sequence shown here is derived from an EMBL/GenBank/DDBJ whole genome shotgun (WGS) entry which is preliminary data.</text>
</comment>
<dbReference type="InterPro" id="IPR004988">
    <property type="entry name" value="DUF273"/>
</dbReference>
<protein>
    <submittedName>
        <fullName evidence="1">Uncharacterized protein</fullName>
    </submittedName>
</protein>
<reference evidence="1 2" key="1">
    <citation type="submission" date="2024-08" db="EMBL/GenBank/DDBJ databases">
        <title>Gnathostoma spinigerum genome.</title>
        <authorList>
            <person name="Gonzalez-Bertolin B."/>
            <person name="Monzon S."/>
            <person name="Zaballos A."/>
            <person name="Jimenez P."/>
            <person name="Dekumyoy P."/>
            <person name="Varona S."/>
            <person name="Cuesta I."/>
            <person name="Sumanam S."/>
            <person name="Adisakwattana P."/>
            <person name="Gasser R.B."/>
            <person name="Hernandez-Gonzalez A."/>
            <person name="Young N.D."/>
            <person name="Perteguer M.J."/>
        </authorList>
    </citation>
    <scope>NUCLEOTIDE SEQUENCE [LARGE SCALE GENOMIC DNA]</scope>
    <source>
        <strain evidence="1">AL3</strain>
        <tissue evidence="1">Liver</tissue>
    </source>
</reference>
<dbReference type="Pfam" id="PF03314">
    <property type="entry name" value="DUF273"/>
    <property type="match status" value="1"/>
</dbReference>
<dbReference type="AlphaFoldDB" id="A0ABD6ELE6"/>
<dbReference type="EMBL" id="JBGFUD010002380">
    <property type="protein sequence ID" value="MFH4977537.1"/>
    <property type="molecule type" value="Genomic_DNA"/>
</dbReference>
<dbReference type="PANTHER" id="PTHR31562:SF4">
    <property type="entry name" value="DUF268 DOMAIN-CONTAINING PROTEIN-RELATED"/>
    <property type="match status" value="1"/>
</dbReference>
<accession>A0ABD6ELE6</accession>